<dbReference type="InterPro" id="IPR002514">
    <property type="entry name" value="Transposase_8"/>
</dbReference>
<accession>A0A2M7QDM5</accession>
<name>A0A2M7QDM5_9BACT</name>
<comment type="caution">
    <text evidence="1">The sequence shown here is derived from an EMBL/GenBank/DDBJ whole genome shotgun (WGS) entry which is preliminary data.</text>
</comment>
<dbReference type="Gene3D" id="1.10.10.10">
    <property type="entry name" value="Winged helix-like DNA-binding domain superfamily/Winged helix DNA-binding domain"/>
    <property type="match status" value="1"/>
</dbReference>
<dbReference type="Proteomes" id="UP000230108">
    <property type="component" value="Unassembled WGS sequence"/>
</dbReference>
<dbReference type="GO" id="GO:0006313">
    <property type="term" value="P:DNA transposition"/>
    <property type="evidence" value="ECO:0007669"/>
    <property type="project" value="InterPro"/>
</dbReference>
<dbReference type="GO" id="GO:0004803">
    <property type="term" value="F:transposase activity"/>
    <property type="evidence" value="ECO:0007669"/>
    <property type="project" value="InterPro"/>
</dbReference>
<dbReference type="SUPFAM" id="SSF46689">
    <property type="entry name" value="Homeodomain-like"/>
    <property type="match status" value="1"/>
</dbReference>
<sequence length="97" mass="11215">MIDTGTKPKRKVYSSRVKFQAVLEVIKGKSVGEIARAYGFHPTMFSKWRRKFEEQGYQVFDEGKKDESKNKIDELTRLIGKKEVEIELLKKFVGSGD</sequence>
<dbReference type="InterPro" id="IPR036388">
    <property type="entry name" value="WH-like_DNA-bd_sf"/>
</dbReference>
<dbReference type="GO" id="GO:0003677">
    <property type="term" value="F:DNA binding"/>
    <property type="evidence" value="ECO:0007669"/>
    <property type="project" value="InterPro"/>
</dbReference>
<dbReference type="EMBL" id="PFLF01000057">
    <property type="protein sequence ID" value="PIY69017.1"/>
    <property type="molecule type" value="Genomic_DNA"/>
</dbReference>
<dbReference type="AlphaFoldDB" id="A0A2M7QDM5"/>
<gene>
    <name evidence="1" type="ORF">COY90_02825</name>
</gene>
<proteinExistence type="predicted"/>
<reference evidence="2" key="1">
    <citation type="submission" date="2017-09" db="EMBL/GenBank/DDBJ databases">
        <title>Depth-based differentiation of microbial function through sediment-hosted aquifers and enrichment of novel symbionts in the deep terrestrial subsurface.</title>
        <authorList>
            <person name="Probst A.J."/>
            <person name="Ladd B."/>
            <person name="Jarett J.K."/>
            <person name="Geller-Mcgrath D.E."/>
            <person name="Sieber C.M.K."/>
            <person name="Emerson J.B."/>
            <person name="Anantharaman K."/>
            <person name="Thomas B.C."/>
            <person name="Malmstrom R."/>
            <person name="Stieglmeier M."/>
            <person name="Klingl A."/>
            <person name="Woyke T."/>
            <person name="Ryan C.M."/>
            <person name="Banfield J.F."/>
        </authorList>
    </citation>
    <scope>NUCLEOTIDE SEQUENCE [LARGE SCALE GENOMIC DNA]</scope>
</reference>
<dbReference type="InterPro" id="IPR009057">
    <property type="entry name" value="Homeodomain-like_sf"/>
</dbReference>
<organism evidence="1 2">
    <name type="scientific">Candidatus Roizmanbacteria bacterium CG_4_10_14_0_8_um_filter_39_9</name>
    <dbReference type="NCBI Taxonomy" id="1974829"/>
    <lineage>
        <taxon>Bacteria</taxon>
        <taxon>Candidatus Roizmaniibacteriota</taxon>
    </lineage>
</organism>
<evidence type="ECO:0000313" key="2">
    <source>
        <dbReference type="Proteomes" id="UP000230108"/>
    </source>
</evidence>
<dbReference type="Pfam" id="PF01527">
    <property type="entry name" value="HTH_Tnp_1"/>
    <property type="match status" value="1"/>
</dbReference>
<evidence type="ECO:0000313" key="1">
    <source>
        <dbReference type="EMBL" id="PIY69017.1"/>
    </source>
</evidence>
<protein>
    <submittedName>
        <fullName evidence="1">Transposase</fullName>
    </submittedName>
</protein>